<evidence type="ECO:0000256" key="6">
    <source>
        <dbReference type="SAM" id="SignalP"/>
    </source>
</evidence>
<proteinExistence type="inferred from homology"/>
<protein>
    <submittedName>
        <fullName evidence="8">Related to spherulin 1A</fullName>
    </submittedName>
</protein>
<feature type="signal peptide" evidence="6">
    <location>
        <begin position="1"/>
        <end position="21"/>
    </location>
</feature>
<evidence type="ECO:0000256" key="4">
    <source>
        <dbReference type="ARBA" id="ARBA00022723"/>
    </source>
</evidence>
<dbReference type="AlphaFoldDB" id="A0AAE8N4L5"/>
<comment type="subcellular location">
    <subcellularLocation>
        <location evidence="1">Secreted</location>
    </subcellularLocation>
</comment>
<dbReference type="SUPFAM" id="SSF51182">
    <property type="entry name" value="RmlC-like cupins"/>
    <property type="match status" value="1"/>
</dbReference>
<evidence type="ECO:0000256" key="1">
    <source>
        <dbReference type="ARBA" id="ARBA00004613"/>
    </source>
</evidence>
<dbReference type="Gene3D" id="2.60.120.10">
    <property type="entry name" value="Jelly Rolls"/>
    <property type="match status" value="1"/>
</dbReference>
<keyword evidence="4" id="KW-0479">Metal-binding</keyword>
<dbReference type="InterPro" id="IPR019780">
    <property type="entry name" value="Germin_Mn-BS"/>
</dbReference>
<feature type="domain" description="Cupin type-1" evidence="7">
    <location>
        <begin position="47"/>
        <end position="202"/>
    </location>
</feature>
<evidence type="ECO:0000256" key="2">
    <source>
        <dbReference type="ARBA" id="ARBA00007456"/>
    </source>
</evidence>
<dbReference type="EMBL" id="ONZQ02000013">
    <property type="protein sequence ID" value="SPO05479.1"/>
    <property type="molecule type" value="Genomic_DNA"/>
</dbReference>
<evidence type="ECO:0000313" key="9">
    <source>
        <dbReference type="Proteomes" id="UP001187682"/>
    </source>
</evidence>
<comment type="similarity">
    <text evidence="2">Belongs to the germin family.</text>
</comment>
<evidence type="ECO:0000259" key="7">
    <source>
        <dbReference type="SMART" id="SM00835"/>
    </source>
</evidence>
<comment type="caution">
    <text evidence="8">The sequence shown here is derived from an EMBL/GenBank/DDBJ whole genome shotgun (WGS) entry which is preliminary data.</text>
</comment>
<dbReference type="CDD" id="cd02241">
    <property type="entry name" value="cupin_OxOx"/>
    <property type="match status" value="1"/>
</dbReference>
<evidence type="ECO:0000256" key="5">
    <source>
        <dbReference type="ARBA" id="ARBA00023211"/>
    </source>
</evidence>
<organism evidence="8 9">
    <name type="scientific">Cephalotrichum gorgonifer</name>
    <dbReference type="NCBI Taxonomy" id="2041049"/>
    <lineage>
        <taxon>Eukaryota</taxon>
        <taxon>Fungi</taxon>
        <taxon>Dikarya</taxon>
        <taxon>Ascomycota</taxon>
        <taxon>Pezizomycotina</taxon>
        <taxon>Sordariomycetes</taxon>
        <taxon>Hypocreomycetidae</taxon>
        <taxon>Microascales</taxon>
        <taxon>Microascaceae</taxon>
        <taxon>Cephalotrichum</taxon>
    </lineage>
</organism>
<accession>A0AAE8N4L5</accession>
<evidence type="ECO:0000313" key="8">
    <source>
        <dbReference type="EMBL" id="SPO05479.1"/>
    </source>
</evidence>
<keyword evidence="6" id="KW-0732">Signal</keyword>
<keyword evidence="5" id="KW-0464">Manganese</keyword>
<dbReference type="PROSITE" id="PS00725">
    <property type="entry name" value="GERMIN"/>
    <property type="match status" value="1"/>
</dbReference>
<dbReference type="GO" id="GO:0005576">
    <property type="term" value="C:extracellular region"/>
    <property type="evidence" value="ECO:0007669"/>
    <property type="project" value="UniProtKB-SubCell"/>
</dbReference>
<keyword evidence="3" id="KW-0964">Secreted</keyword>
<dbReference type="Proteomes" id="UP001187682">
    <property type="component" value="Unassembled WGS sequence"/>
</dbReference>
<gene>
    <name evidence="8" type="ORF">DNG_08166</name>
</gene>
<evidence type="ECO:0000256" key="3">
    <source>
        <dbReference type="ARBA" id="ARBA00022525"/>
    </source>
</evidence>
<dbReference type="InterPro" id="IPR011051">
    <property type="entry name" value="RmlC_Cupin_sf"/>
</dbReference>
<dbReference type="InterPro" id="IPR001929">
    <property type="entry name" value="Germin"/>
</dbReference>
<dbReference type="InterPro" id="IPR014710">
    <property type="entry name" value="RmlC-like_jellyroll"/>
</dbReference>
<keyword evidence="9" id="KW-1185">Reference proteome</keyword>
<dbReference type="GO" id="GO:0030145">
    <property type="term" value="F:manganese ion binding"/>
    <property type="evidence" value="ECO:0007669"/>
    <property type="project" value="InterPro"/>
</dbReference>
<dbReference type="SMART" id="SM00835">
    <property type="entry name" value="Cupin_1"/>
    <property type="match status" value="1"/>
</dbReference>
<sequence length="230" mass="24374">MFSNIIAGSSALLALSSMAMAAPQNKPTPQPDLTTQLQLAPSAADRFALLPDDKDFVFEFGKKGALADRKTFPALVGTGSALATAELGACGLAAAHVHPRSAELFVVLKGRILTEMVPESAVRNPDGSQRVVKTELGPNMMTVFPQGSFHTQINPDCDPAVAVASFASEDPGAGLIVPQTFAMSNQFINGNFGQNFSGEDIDSFREHIPQGAITVIEECLKKCNIKKRSV</sequence>
<reference evidence="8" key="1">
    <citation type="submission" date="2018-03" db="EMBL/GenBank/DDBJ databases">
        <authorList>
            <person name="Guldener U."/>
        </authorList>
    </citation>
    <scope>NUCLEOTIDE SEQUENCE</scope>
</reference>
<dbReference type="InterPro" id="IPR006045">
    <property type="entry name" value="Cupin_1"/>
</dbReference>
<feature type="chain" id="PRO_5042151263" evidence="6">
    <location>
        <begin position="22"/>
        <end position="230"/>
    </location>
</feature>
<dbReference type="Pfam" id="PF00190">
    <property type="entry name" value="Cupin_1"/>
    <property type="match status" value="1"/>
</dbReference>
<dbReference type="PANTHER" id="PTHR31238">
    <property type="entry name" value="GERMIN-LIKE PROTEIN SUBFAMILY 3 MEMBER 3"/>
    <property type="match status" value="1"/>
</dbReference>
<name>A0AAE8N4L5_9PEZI</name>